<name>A0AAV5T6D7_9BILA</name>
<accession>A0AAV5T6D7</accession>
<reference evidence="1" key="1">
    <citation type="submission" date="2023-10" db="EMBL/GenBank/DDBJ databases">
        <title>Genome assembly of Pristionchus species.</title>
        <authorList>
            <person name="Yoshida K."/>
            <person name="Sommer R.J."/>
        </authorList>
    </citation>
    <scope>NUCLEOTIDE SEQUENCE</scope>
    <source>
        <strain evidence="1">RS0144</strain>
    </source>
</reference>
<dbReference type="Proteomes" id="UP001432027">
    <property type="component" value="Unassembled WGS sequence"/>
</dbReference>
<proteinExistence type="predicted"/>
<keyword evidence="2" id="KW-1185">Reference proteome</keyword>
<comment type="caution">
    <text evidence="1">The sequence shown here is derived from an EMBL/GenBank/DDBJ whole genome shotgun (WGS) entry which is preliminary data.</text>
</comment>
<evidence type="ECO:0000313" key="1">
    <source>
        <dbReference type="EMBL" id="GMS91121.1"/>
    </source>
</evidence>
<feature type="non-terminal residue" evidence="1">
    <location>
        <position position="1"/>
    </location>
</feature>
<evidence type="ECO:0000313" key="2">
    <source>
        <dbReference type="Proteomes" id="UP001432027"/>
    </source>
</evidence>
<gene>
    <name evidence="1" type="ORF">PENTCL1PPCAC_13296</name>
</gene>
<organism evidence="1 2">
    <name type="scientific">Pristionchus entomophagus</name>
    <dbReference type="NCBI Taxonomy" id="358040"/>
    <lineage>
        <taxon>Eukaryota</taxon>
        <taxon>Metazoa</taxon>
        <taxon>Ecdysozoa</taxon>
        <taxon>Nematoda</taxon>
        <taxon>Chromadorea</taxon>
        <taxon>Rhabditida</taxon>
        <taxon>Rhabditina</taxon>
        <taxon>Diplogasteromorpha</taxon>
        <taxon>Diplogasteroidea</taxon>
        <taxon>Neodiplogasteridae</taxon>
        <taxon>Pristionchus</taxon>
    </lineage>
</organism>
<dbReference type="AlphaFoldDB" id="A0AAV5T6D7"/>
<protein>
    <submittedName>
        <fullName evidence="1">Uncharacterized protein</fullName>
    </submittedName>
</protein>
<sequence>IDFDKKFYELFSRMPETIQERKFAACVATYCHFEDKNGCKNKCTKWASLWLNLVYEWRFGSASTLQIALCRRTLLP</sequence>
<dbReference type="EMBL" id="BTSX01000003">
    <property type="protein sequence ID" value="GMS91121.1"/>
    <property type="molecule type" value="Genomic_DNA"/>
</dbReference>